<name>A0ABY3NB65_ELIMR</name>
<dbReference type="EMBL" id="VNHK01000017">
    <property type="protein sequence ID" value="TYO84905.1"/>
    <property type="molecule type" value="Genomic_DNA"/>
</dbReference>
<keyword evidence="2" id="KW-1185">Reference proteome</keyword>
<comment type="caution">
    <text evidence="1">The sequence shown here is derived from an EMBL/GenBank/DDBJ whole genome shotgun (WGS) entry which is preliminary data.</text>
</comment>
<evidence type="ECO:0000313" key="2">
    <source>
        <dbReference type="Proteomes" id="UP000324513"/>
    </source>
</evidence>
<accession>A0ABY3NB65</accession>
<proteinExistence type="predicted"/>
<gene>
    <name evidence="1" type="ORF">LX74_03710</name>
</gene>
<sequence length="107" mass="11728">MSVKQVSKEEKEALKKEHGDKLKSLILPLDDDGNDEIEVLAIIPTRSVVGQSMKFMNSDPKKGQEILVKNCVLTSKEQVLGDDGLFYAAAGLLTELIPIRTGKFGKV</sequence>
<evidence type="ECO:0000313" key="1">
    <source>
        <dbReference type="EMBL" id="TYO84905.1"/>
    </source>
</evidence>
<protein>
    <submittedName>
        <fullName evidence="1">Uncharacterized protein</fullName>
    </submittedName>
</protein>
<dbReference type="Proteomes" id="UP000324513">
    <property type="component" value="Unassembled WGS sequence"/>
</dbReference>
<dbReference type="RefSeq" id="WP_065081762.1">
    <property type="nucleotide sequence ID" value="NZ_FLSS01000004.1"/>
</dbReference>
<organism evidence="1 2">
    <name type="scientific">Elizabethkingia miricola</name>
    <name type="common">Chryseobacterium miricola</name>
    <dbReference type="NCBI Taxonomy" id="172045"/>
    <lineage>
        <taxon>Bacteria</taxon>
        <taxon>Pseudomonadati</taxon>
        <taxon>Bacteroidota</taxon>
        <taxon>Flavobacteriia</taxon>
        <taxon>Flavobacteriales</taxon>
        <taxon>Weeksellaceae</taxon>
        <taxon>Elizabethkingia</taxon>
    </lineage>
</organism>
<reference evidence="1 2" key="1">
    <citation type="submission" date="2019-07" db="EMBL/GenBank/DDBJ databases">
        <title>Genomic Encyclopedia of Archaeal and Bacterial Type Strains, Phase II (KMG-II): from individual species to whole genera.</title>
        <authorList>
            <person name="Goeker M."/>
        </authorList>
    </citation>
    <scope>NUCLEOTIDE SEQUENCE [LARGE SCALE GENOMIC DNA]</scope>
    <source>
        <strain evidence="1 2">DSM 14571</strain>
    </source>
</reference>